<proteinExistence type="predicted"/>
<dbReference type="AlphaFoldDB" id="A0A1I4CJ21"/>
<sequence length="183" mass="21101">MDDSDSSGLSGFLWYELGRSSADEDEMHQRTLDSVRGRRPVQVDQSTLDALHASLHRACVEATTNYNSYADWKACATHLRDELKDAKAVIAGLDRQIGQADRWTAELEARLQIKEHNLLYYSDMVQILSRAEKVGKRDTSEYRELQQLLEDMDPFISRGERIPGYTGEKYQRYLFLLRALNPR</sequence>
<keyword evidence="2" id="KW-1185">Reference proteome</keyword>
<name>A0A1I4CJ21_9HYPH</name>
<dbReference type="Proteomes" id="UP000198755">
    <property type="component" value="Unassembled WGS sequence"/>
</dbReference>
<evidence type="ECO:0000313" key="1">
    <source>
        <dbReference type="EMBL" id="SFK80066.1"/>
    </source>
</evidence>
<accession>A0A1I4CJ21</accession>
<evidence type="ECO:0000313" key="2">
    <source>
        <dbReference type="Proteomes" id="UP000198755"/>
    </source>
</evidence>
<dbReference type="RefSeq" id="WP_091686026.1">
    <property type="nucleotide sequence ID" value="NZ_FOSN01000022.1"/>
</dbReference>
<gene>
    <name evidence="1" type="ORF">SAMN05444581_1229</name>
</gene>
<dbReference type="EMBL" id="FOSN01000022">
    <property type="protein sequence ID" value="SFK80066.1"/>
    <property type="molecule type" value="Genomic_DNA"/>
</dbReference>
<protein>
    <submittedName>
        <fullName evidence="1">Uncharacterized protein</fullName>
    </submittedName>
</protein>
<reference evidence="1 2" key="1">
    <citation type="submission" date="2016-10" db="EMBL/GenBank/DDBJ databases">
        <authorList>
            <person name="de Groot N.N."/>
        </authorList>
    </citation>
    <scope>NUCLEOTIDE SEQUENCE [LARGE SCALE GENOMIC DNA]</scope>
    <source>
        <strain evidence="1 2">NE2</strain>
    </source>
</reference>
<dbReference type="STRING" id="1612308.SAMN05444581_1229"/>
<organism evidence="1 2">
    <name type="scientific">Methylocapsa palsarum</name>
    <dbReference type="NCBI Taxonomy" id="1612308"/>
    <lineage>
        <taxon>Bacteria</taxon>
        <taxon>Pseudomonadati</taxon>
        <taxon>Pseudomonadota</taxon>
        <taxon>Alphaproteobacteria</taxon>
        <taxon>Hyphomicrobiales</taxon>
        <taxon>Beijerinckiaceae</taxon>
        <taxon>Methylocapsa</taxon>
    </lineage>
</organism>